<name>A0ABS7GCQ7_9BACT</name>
<sequence>MQMTVLLTIISTLLLPFVTIAQVPEVARSKAFTDSEYSSSRLLLMSNRNTLYFQFTYRKGISVTVYDSLRNAAPVVNNDVRSWKNRDLSEANLKGVFEMNGQAVVFLEMTVRREVNLYRFIFDGHTGGLLSEDLVESRKIPAVVLLPARNVIPRYYVRKDPASAFYAVAVYKDKKVAGDELIRVTHYTPAHQIISRATYTATGAPFSRVEFLDMYVEGGRFVTLASHLYKEGSFVRKGAAVMLSALRQEQHDSFQHALLDSTEDYWDAAAAMKYNQHTGQMYLLTSVHGNSVREKAIMRQHIFAYDYALQMTVFDPVSLQLRRQYFVDHPQLDAYVKHRLRYRNAYRGLIQDFYINDDNGVSLLFEEIYVDDKTSGPLTAIDSLTAITSLQKGYRTRLGQIGIVRLDADGREVSSYAIAKSQHVNTKIGMYYQYRRPYMDVSLRDRKPYHYGDIAGFYSYEYLPAKGVVIYNDRAANVANQEHDYRKIKDVYAMNETNTMLAVFDGEEVRRQYLFGEPANQREARFSELGVSAFRDDDMQYATVMVERKGRDHKAYIVWVQL</sequence>
<reference evidence="1 2" key="1">
    <citation type="submission" date="2021-08" db="EMBL/GenBank/DDBJ databases">
        <title>The genome sequence of Chitinophaga sp. B61.</title>
        <authorList>
            <person name="Zhang X."/>
        </authorList>
    </citation>
    <scope>NUCLEOTIDE SEQUENCE [LARGE SCALE GENOMIC DNA]</scope>
    <source>
        <strain evidence="1 2">B61</strain>
    </source>
</reference>
<evidence type="ECO:0000313" key="2">
    <source>
        <dbReference type="Proteomes" id="UP000812961"/>
    </source>
</evidence>
<evidence type="ECO:0000313" key="1">
    <source>
        <dbReference type="EMBL" id="MBW8684584.1"/>
    </source>
</evidence>
<dbReference type="Proteomes" id="UP000812961">
    <property type="component" value="Unassembled WGS sequence"/>
</dbReference>
<gene>
    <name evidence="1" type="ORF">K1Y79_09590</name>
</gene>
<comment type="caution">
    <text evidence="1">The sequence shown here is derived from an EMBL/GenBank/DDBJ whole genome shotgun (WGS) entry which is preliminary data.</text>
</comment>
<accession>A0ABS7GCQ7</accession>
<dbReference type="EMBL" id="JAICCF010000002">
    <property type="protein sequence ID" value="MBW8684584.1"/>
    <property type="molecule type" value="Genomic_DNA"/>
</dbReference>
<organism evidence="1 2">
    <name type="scientific">Chitinophaga rhizophila</name>
    <dbReference type="NCBI Taxonomy" id="2866212"/>
    <lineage>
        <taxon>Bacteria</taxon>
        <taxon>Pseudomonadati</taxon>
        <taxon>Bacteroidota</taxon>
        <taxon>Chitinophagia</taxon>
        <taxon>Chitinophagales</taxon>
        <taxon>Chitinophagaceae</taxon>
        <taxon>Chitinophaga</taxon>
    </lineage>
</organism>
<protein>
    <submittedName>
        <fullName evidence="1">Uncharacterized protein</fullName>
    </submittedName>
</protein>
<keyword evidence="2" id="KW-1185">Reference proteome</keyword>
<dbReference type="RefSeq" id="WP_220249802.1">
    <property type="nucleotide sequence ID" value="NZ_JAICCF010000002.1"/>
</dbReference>
<proteinExistence type="predicted"/>